<reference evidence="2" key="2">
    <citation type="submission" date="2023-06" db="EMBL/GenBank/DDBJ databases">
        <authorList>
            <consortium name="Lawrence Berkeley National Laboratory"/>
            <person name="Mondo S.J."/>
            <person name="Hensen N."/>
            <person name="Bonometti L."/>
            <person name="Westerberg I."/>
            <person name="Brannstrom I.O."/>
            <person name="Guillou S."/>
            <person name="Cros-Aarteil S."/>
            <person name="Calhoun S."/>
            <person name="Haridas S."/>
            <person name="Kuo A."/>
            <person name="Pangilinan J."/>
            <person name="Riley R."/>
            <person name="Labutti K."/>
            <person name="Andreopoulos B."/>
            <person name="Lipzen A."/>
            <person name="Chen C."/>
            <person name="Yanf M."/>
            <person name="Daum C."/>
            <person name="Ng V."/>
            <person name="Clum A."/>
            <person name="Steindorff A."/>
            <person name="Ohm R."/>
            <person name="Martin F."/>
            <person name="Silar P."/>
            <person name="Natvig D."/>
            <person name="Lalanne C."/>
            <person name="Gautier V."/>
            <person name="Ament-Velasquez S.L."/>
            <person name="Kruys A."/>
            <person name="Hutchinson M.I."/>
            <person name="Powell A.J."/>
            <person name="Barry K."/>
            <person name="Miller A.N."/>
            <person name="Grigoriev I.V."/>
            <person name="Debuchy R."/>
            <person name="Gladieux P."/>
            <person name="Thoren M.H."/>
            <person name="Johannesson H."/>
        </authorList>
    </citation>
    <scope>NUCLEOTIDE SEQUENCE</scope>
    <source>
        <strain evidence="2">CBS 333.67</strain>
    </source>
</reference>
<proteinExistence type="predicted"/>
<feature type="compositionally biased region" description="Basic residues" evidence="1">
    <location>
        <begin position="303"/>
        <end position="314"/>
    </location>
</feature>
<feature type="compositionally biased region" description="Low complexity" evidence="1">
    <location>
        <begin position="246"/>
        <end position="261"/>
    </location>
</feature>
<organism evidence="2 3">
    <name type="scientific">Chaetomium strumarium</name>
    <dbReference type="NCBI Taxonomy" id="1170767"/>
    <lineage>
        <taxon>Eukaryota</taxon>
        <taxon>Fungi</taxon>
        <taxon>Dikarya</taxon>
        <taxon>Ascomycota</taxon>
        <taxon>Pezizomycotina</taxon>
        <taxon>Sordariomycetes</taxon>
        <taxon>Sordariomycetidae</taxon>
        <taxon>Sordariales</taxon>
        <taxon>Chaetomiaceae</taxon>
        <taxon>Chaetomium</taxon>
    </lineage>
</organism>
<feature type="compositionally biased region" description="Low complexity" evidence="1">
    <location>
        <begin position="621"/>
        <end position="648"/>
    </location>
</feature>
<accession>A0AAJ0M3C1</accession>
<dbReference type="Proteomes" id="UP001273166">
    <property type="component" value="Unassembled WGS sequence"/>
</dbReference>
<feature type="compositionally biased region" description="Low complexity" evidence="1">
    <location>
        <begin position="433"/>
        <end position="445"/>
    </location>
</feature>
<feature type="compositionally biased region" description="Low complexity" evidence="1">
    <location>
        <begin position="285"/>
        <end position="297"/>
    </location>
</feature>
<evidence type="ECO:0000313" key="3">
    <source>
        <dbReference type="Proteomes" id="UP001273166"/>
    </source>
</evidence>
<gene>
    <name evidence="2" type="ORF">B0T15DRAFT_493009</name>
</gene>
<feature type="compositionally biased region" description="Polar residues" evidence="1">
    <location>
        <begin position="45"/>
        <end position="57"/>
    </location>
</feature>
<protein>
    <submittedName>
        <fullName evidence="2">Uncharacterized protein</fullName>
    </submittedName>
</protein>
<keyword evidence="3" id="KW-1185">Reference proteome</keyword>
<feature type="compositionally biased region" description="Basic residues" evidence="1">
    <location>
        <begin position="374"/>
        <end position="386"/>
    </location>
</feature>
<name>A0AAJ0M3C1_9PEZI</name>
<dbReference type="GeneID" id="87885736"/>
<feature type="compositionally biased region" description="Low complexity" evidence="1">
    <location>
        <begin position="322"/>
        <end position="341"/>
    </location>
</feature>
<reference evidence="2" key="1">
    <citation type="journal article" date="2023" name="Mol. Phylogenet. Evol.">
        <title>Genome-scale phylogeny and comparative genomics of the fungal order Sordariales.</title>
        <authorList>
            <person name="Hensen N."/>
            <person name="Bonometti L."/>
            <person name="Westerberg I."/>
            <person name="Brannstrom I.O."/>
            <person name="Guillou S."/>
            <person name="Cros-Aarteil S."/>
            <person name="Calhoun S."/>
            <person name="Haridas S."/>
            <person name="Kuo A."/>
            <person name="Mondo S."/>
            <person name="Pangilinan J."/>
            <person name="Riley R."/>
            <person name="LaButti K."/>
            <person name="Andreopoulos B."/>
            <person name="Lipzen A."/>
            <person name="Chen C."/>
            <person name="Yan M."/>
            <person name="Daum C."/>
            <person name="Ng V."/>
            <person name="Clum A."/>
            <person name="Steindorff A."/>
            <person name="Ohm R.A."/>
            <person name="Martin F."/>
            <person name="Silar P."/>
            <person name="Natvig D.O."/>
            <person name="Lalanne C."/>
            <person name="Gautier V."/>
            <person name="Ament-Velasquez S.L."/>
            <person name="Kruys A."/>
            <person name="Hutchinson M.I."/>
            <person name="Powell A.J."/>
            <person name="Barry K."/>
            <person name="Miller A.N."/>
            <person name="Grigoriev I.V."/>
            <person name="Debuchy R."/>
            <person name="Gladieux P."/>
            <person name="Hiltunen Thoren M."/>
            <person name="Johannesson H."/>
        </authorList>
    </citation>
    <scope>NUCLEOTIDE SEQUENCE</scope>
    <source>
        <strain evidence="2">CBS 333.67</strain>
    </source>
</reference>
<feature type="compositionally biased region" description="Basic and acidic residues" evidence="1">
    <location>
        <begin position="480"/>
        <end position="499"/>
    </location>
</feature>
<feature type="compositionally biased region" description="Basic residues" evidence="1">
    <location>
        <begin position="232"/>
        <end position="241"/>
    </location>
</feature>
<evidence type="ECO:0000313" key="2">
    <source>
        <dbReference type="EMBL" id="KAK3307535.1"/>
    </source>
</evidence>
<feature type="compositionally biased region" description="Basic and acidic residues" evidence="1">
    <location>
        <begin position="507"/>
        <end position="524"/>
    </location>
</feature>
<feature type="region of interest" description="Disordered" evidence="1">
    <location>
        <begin position="698"/>
        <end position="720"/>
    </location>
</feature>
<feature type="region of interest" description="Disordered" evidence="1">
    <location>
        <begin position="602"/>
        <end position="656"/>
    </location>
</feature>
<feature type="compositionally biased region" description="Low complexity" evidence="1">
    <location>
        <begin position="773"/>
        <end position="788"/>
    </location>
</feature>
<feature type="region of interest" description="Disordered" evidence="1">
    <location>
        <begin position="760"/>
        <end position="793"/>
    </location>
</feature>
<evidence type="ECO:0000256" key="1">
    <source>
        <dbReference type="SAM" id="MobiDB-lite"/>
    </source>
</evidence>
<dbReference type="RefSeq" id="XP_062723315.1">
    <property type="nucleotide sequence ID" value="XM_062866907.1"/>
</dbReference>
<comment type="caution">
    <text evidence="2">The sequence shown here is derived from an EMBL/GenBank/DDBJ whole genome shotgun (WGS) entry which is preliminary data.</text>
</comment>
<dbReference type="EMBL" id="JAUDZG010000003">
    <property type="protein sequence ID" value="KAK3307535.1"/>
    <property type="molecule type" value="Genomic_DNA"/>
</dbReference>
<dbReference type="AlphaFoldDB" id="A0AAJ0M3C1"/>
<feature type="region of interest" description="Disordered" evidence="1">
    <location>
        <begin position="143"/>
        <end position="413"/>
    </location>
</feature>
<feature type="compositionally biased region" description="Basic and acidic residues" evidence="1">
    <location>
        <begin position="387"/>
        <end position="397"/>
    </location>
</feature>
<feature type="region of interest" description="Disordered" evidence="1">
    <location>
        <begin position="38"/>
        <end position="64"/>
    </location>
</feature>
<feature type="compositionally biased region" description="Polar residues" evidence="1">
    <location>
        <begin position="262"/>
        <end position="284"/>
    </location>
</feature>
<feature type="region of interest" description="Disordered" evidence="1">
    <location>
        <begin position="433"/>
        <end position="570"/>
    </location>
</feature>
<sequence>MSDAWRFAADVDVTNLFGGVDMSSSRSATQERIPEGAAIAPGSTVRMSTTPLSQWSGPQPVPASYSEAHEAASNGETAALQQLIEDFPVDPALLSQSFSVQTRDPGLAAEVSTILARNNPRASCTSNSAVVPPAHRLRSHTIEYEEDDDRSDIMNAGRGPPFQPSDADDEEWEPGTRRRSAIAGPPSTTPTRRRARAPAATTPTRRRVQAPAAAPRRRRSAAVEQADGEVPKRRRPGRPRKASIIARQEAQAAAMAAAQAASTVVGQNTSTEPPAVDTTANSILPSGPAPATGPGSTDDTPKPKRKYIRRAPRKKAGEGGDEPAPGATLTSTSAAADQTASIELPAVNPDTNPVPSSGLPPAPVPATTGDGPKPAKRKYIRLAPRKKAGEGGDKPAALEEATQTAPAAAAPTIAPNTADEITVALLAAVDAASNSAANPNPTSAAGLPPVAPGSALAVGGESPSKRPYRRRKRDNDDDDKEYRPRVRRKIEPKLKKYEGEGDEEEDERPKREPRKTGKDGNETKKPRRPRLGPDGNPAPRPTGPGKSYFAPSEMMMRSSLGEEMTRAEFEQRVPVNERTYRPGGRIAGGTWVINDTGVTWVFLGGPQKHPEKKRRRQQGEGSSDGTSQASSSQTVTSSQASTAPTAPSEGGTTSVAQGSIAQESTSDLPIDPALTEYSNDLVALINAGIERYNAANPPASSDALTVPSAPTAPTGETGPAQAYTQSMFAPVQLPSQATQPAPIAAPSIVRPNAPRRIVIASHPRFSNSGSTQPRPTTMRRPASRSSRPGPNPRIAAQVAELDARCRVMNAQTRDRFDSDEAFLAHAESIMGLLYPRGRPTAPVVPARPPGATLRLDIRGPQYDQVDVITRRDRENHYEYDDEEEEDY</sequence>
<feature type="compositionally biased region" description="Low complexity" evidence="1">
    <location>
        <begin position="197"/>
        <end position="214"/>
    </location>
</feature>
<feature type="compositionally biased region" description="Low complexity" evidence="1">
    <location>
        <begin position="398"/>
        <end position="413"/>
    </location>
</feature>